<dbReference type="PANTHER" id="PTHR43775:SF37">
    <property type="entry name" value="SI:DKEY-61P9.11"/>
    <property type="match status" value="1"/>
</dbReference>
<dbReference type="InterPro" id="IPR001227">
    <property type="entry name" value="Ac_transferase_dom_sf"/>
</dbReference>
<dbReference type="Gene3D" id="3.30.70.250">
    <property type="entry name" value="Malonyl-CoA ACP transacylase, ACP-binding"/>
    <property type="match status" value="1"/>
</dbReference>
<keyword evidence="2" id="KW-0597">Phosphoprotein</keyword>
<keyword evidence="4" id="KW-0808">Transferase</keyword>
<dbReference type="Gene3D" id="3.40.366.10">
    <property type="entry name" value="Malonyl-Coenzyme A Acyl Carrier Protein, domain 2"/>
    <property type="match status" value="1"/>
</dbReference>
<dbReference type="PANTHER" id="PTHR43775">
    <property type="entry name" value="FATTY ACID SYNTHASE"/>
    <property type="match status" value="1"/>
</dbReference>
<evidence type="ECO:0000256" key="2">
    <source>
        <dbReference type="ARBA" id="ARBA00022553"/>
    </source>
</evidence>
<gene>
    <name evidence="4" type="ORF">FHS39_004252</name>
</gene>
<evidence type="ECO:0000259" key="3">
    <source>
        <dbReference type="SMART" id="SM00827"/>
    </source>
</evidence>
<dbReference type="Pfam" id="PF00698">
    <property type="entry name" value="Acyl_transf_1"/>
    <property type="match status" value="1"/>
</dbReference>
<keyword evidence="1" id="KW-0596">Phosphopantetheine</keyword>
<feature type="domain" description="Malonyl-CoA:ACP transacylase (MAT)" evidence="3">
    <location>
        <begin position="15"/>
        <end position="307"/>
    </location>
</feature>
<proteinExistence type="predicted"/>
<dbReference type="InterPro" id="IPR016035">
    <property type="entry name" value="Acyl_Trfase/lysoPLipase"/>
</dbReference>
<dbReference type="GO" id="GO:0004312">
    <property type="term" value="F:fatty acid synthase activity"/>
    <property type="evidence" value="ECO:0007669"/>
    <property type="project" value="TreeGrafter"/>
</dbReference>
<dbReference type="InterPro" id="IPR016036">
    <property type="entry name" value="Malonyl_transacylase_ACP-bd"/>
</dbReference>
<evidence type="ECO:0000256" key="1">
    <source>
        <dbReference type="ARBA" id="ARBA00022450"/>
    </source>
</evidence>
<dbReference type="SUPFAM" id="SSF55048">
    <property type="entry name" value="Probable ACP-binding domain of malonyl-CoA ACP transacylase"/>
    <property type="match status" value="1"/>
</dbReference>
<sequence length="334" mass="34531">MESAKAGRPRPVALLFAGQGAQHPGMGAHLYGTEPVFTDAMDAVFGLLGPGGAALRAEWLDGREDGLDDAGRAQPLLFALGHALGRLLLDRGVRPAALLGHSVGEAVAAVLAGVVSLPDAVRLLAARTHAVRDTPPGGMLAVAAPVGALEGALRDGVVVGAVNGPAQTVLAGPDAALDRAQEWLRQRGLLCRRARARQAFHSPLVAPAVTATSAEYERTAFRSPGVALYSACTGRPLTGREAVDPGFWARQLCEPVLFWPALDRLLGDGDFLLVDAGPGESLLSLARRHPSVATGRSAVVSALPPAHLTGKDRGAALAGALRRIAAEGHRVRVQ</sequence>
<dbReference type="Proteomes" id="UP000556084">
    <property type="component" value="Unassembled WGS sequence"/>
</dbReference>
<evidence type="ECO:0000313" key="4">
    <source>
        <dbReference type="EMBL" id="MBB4895185.1"/>
    </source>
</evidence>
<dbReference type="GO" id="GO:0006633">
    <property type="term" value="P:fatty acid biosynthetic process"/>
    <property type="evidence" value="ECO:0007669"/>
    <property type="project" value="TreeGrafter"/>
</dbReference>
<name>A0A7W7LRU4_9ACTN</name>
<keyword evidence="5" id="KW-1185">Reference proteome</keyword>
<organism evidence="4 5">
    <name type="scientific">Streptomyces olivoverticillatus</name>
    <dbReference type="NCBI Taxonomy" id="66427"/>
    <lineage>
        <taxon>Bacteria</taxon>
        <taxon>Bacillati</taxon>
        <taxon>Actinomycetota</taxon>
        <taxon>Actinomycetes</taxon>
        <taxon>Kitasatosporales</taxon>
        <taxon>Streptomycetaceae</taxon>
        <taxon>Streptomyces</taxon>
    </lineage>
</organism>
<dbReference type="Gene3D" id="3.30.70.3290">
    <property type="match status" value="1"/>
</dbReference>
<evidence type="ECO:0000313" key="5">
    <source>
        <dbReference type="Proteomes" id="UP000556084"/>
    </source>
</evidence>
<protein>
    <submittedName>
        <fullName evidence="4">Acyl transferase domain-containing protein</fullName>
    </submittedName>
</protein>
<dbReference type="InterPro" id="IPR050091">
    <property type="entry name" value="PKS_NRPS_Biosynth_Enz"/>
</dbReference>
<comment type="caution">
    <text evidence="4">The sequence shown here is derived from an EMBL/GenBank/DDBJ whole genome shotgun (WGS) entry which is preliminary data.</text>
</comment>
<dbReference type="RefSeq" id="WP_184350981.1">
    <property type="nucleotide sequence ID" value="NZ_JACHJH010000006.1"/>
</dbReference>
<dbReference type="InterPro" id="IPR014043">
    <property type="entry name" value="Acyl_transferase_dom"/>
</dbReference>
<accession>A0A7W7LRU4</accession>
<dbReference type="SMART" id="SM00827">
    <property type="entry name" value="PKS_AT"/>
    <property type="match status" value="1"/>
</dbReference>
<dbReference type="EMBL" id="JACHJH010000006">
    <property type="protein sequence ID" value="MBB4895185.1"/>
    <property type="molecule type" value="Genomic_DNA"/>
</dbReference>
<reference evidence="4 5" key="1">
    <citation type="submission" date="2020-08" db="EMBL/GenBank/DDBJ databases">
        <title>Genomic Encyclopedia of Type Strains, Phase III (KMG-III): the genomes of soil and plant-associated and newly described type strains.</title>
        <authorList>
            <person name="Whitman W."/>
        </authorList>
    </citation>
    <scope>NUCLEOTIDE SEQUENCE [LARGE SCALE GENOMIC DNA]</scope>
    <source>
        <strain evidence="4 5">CECT 3266</strain>
    </source>
</reference>
<dbReference type="SUPFAM" id="SSF52151">
    <property type="entry name" value="FabD/lysophospholipase-like"/>
    <property type="match status" value="1"/>
</dbReference>
<dbReference type="AlphaFoldDB" id="A0A7W7LRU4"/>